<gene>
    <name evidence="4" type="ORF">CCMP2556_LOCUS21604</name>
</gene>
<dbReference type="InterPro" id="IPR003613">
    <property type="entry name" value="Ubox_domain"/>
</dbReference>
<dbReference type="Pfam" id="PF04564">
    <property type="entry name" value="U-box"/>
    <property type="match status" value="1"/>
</dbReference>
<feature type="domain" description="U-box" evidence="3">
    <location>
        <begin position="43"/>
        <end position="117"/>
    </location>
</feature>
<accession>A0ABP0LLD0</accession>
<feature type="coiled-coil region" evidence="1">
    <location>
        <begin position="175"/>
        <end position="220"/>
    </location>
</feature>
<dbReference type="CDD" id="cd16655">
    <property type="entry name" value="RING-Ubox_WDSUB1-like"/>
    <property type="match status" value="1"/>
</dbReference>
<dbReference type="SUPFAM" id="SSF57850">
    <property type="entry name" value="RING/U-box"/>
    <property type="match status" value="1"/>
</dbReference>
<keyword evidence="2" id="KW-0472">Membrane</keyword>
<evidence type="ECO:0000256" key="1">
    <source>
        <dbReference type="SAM" id="Coils"/>
    </source>
</evidence>
<dbReference type="InterPro" id="IPR013083">
    <property type="entry name" value="Znf_RING/FYVE/PHD"/>
</dbReference>
<organism evidence="4 5">
    <name type="scientific">Durusdinium trenchii</name>
    <dbReference type="NCBI Taxonomy" id="1381693"/>
    <lineage>
        <taxon>Eukaryota</taxon>
        <taxon>Sar</taxon>
        <taxon>Alveolata</taxon>
        <taxon>Dinophyceae</taxon>
        <taxon>Suessiales</taxon>
        <taxon>Symbiodiniaceae</taxon>
        <taxon>Durusdinium</taxon>
    </lineage>
</organism>
<sequence length="301" mass="34331">MVLLSAAALATLAAGNGFCLYRFLFARQYHAWRLETAADLQALVLPSFRCPISQEVMRDPVVTCDGQTYEHQNIQEWFRRGTQTSPLTNLPLASKELVPNLALRQAVADFHTKVCPLLQEEVDHRKRLESRVHLLLQREVQLQQEISGKDGQRDEAMQALLDSLQEREDEICTWRNGKEEMLKELEQLRELHQEELAQQREEQQKVLELLEAEHAVAMNKIKAEGESLRRQRDNAVRIIQGLRRSSQPKATSHPARPVVTDLLEDQSGWRRNGWTRTVNGSLNGLLGTGVLFVAGVLFVDK</sequence>
<dbReference type="PANTHER" id="PTHR46573:SF1">
    <property type="entry name" value="WD REPEAT, SAM AND U-BOX DOMAIN-CONTAINING PROTEIN 1"/>
    <property type="match status" value="1"/>
</dbReference>
<dbReference type="Gene3D" id="3.30.40.10">
    <property type="entry name" value="Zinc/RING finger domain, C3HC4 (zinc finger)"/>
    <property type="match status" value="1"/>
</dbReference>
<dbReference type="PANTHER" id="PTHR46573">
    <property type="entry name" value="WD REPEAT, SAM AND U-BOX DOMAIN-CONTAINING PROTEIN 1"/>
    <property type="match status" value="1"/>
</dbReference>
<evidence type="ECO:0000313" key="4">
    <source>
        <dbReference type="EMBL" id="CAK9039987.1"/>
    </source>
</evidence>
<name>A0ABP0LLD0_9DINO</name>
<dbReference type="EMBL" id="CAXAMN010013125">
    <property type="protein sequence ID" value="CAK9039987.1"/>
    <property type="molecule type" value="Genomic_DNA"/>
</dbReference>
<dbReference type="InterPro" id="IPR052085">
    <property type="entry name" value="WD-SAM-U-box"/>
</dbReference>
<protein>
    <recommendedName>
        <fullName evidence="3">U-box domain-containing protein</fullName>
    </recommendedName>
</protein>
<dbReference type="SMART" id="SM00504">
    <property type="entry name" value="Ubox"/>
    <property type="match status" value="1"/>
</dbReference>
<keyword evidence="5" id="KW-1185">Reference proteome</keyword>
<keyword evidence="2" id="KW-0812">Transmembrane</keyword>
<evidence type="ECO:0000259" key="3">
    <source>
        <dbReference type="PROSITE" id="PS51698"/>
    </source>
</evidence>
<dbReference type="Proteomes" id="UP001642484">
    <property type="component" value="Unassembled WGS sequence"/>
</dbReference>
<evidence type="ECO:0000313" key="5">
    <source>
        <dbReference type="Proteomes" id="UP001642484"/>
    </source>
</evidence>
<reference evidence="4 5" key="1">
    <citation type="submission" date="2024-02" db="EMBL/GenBank/DDBJ databases">
        <authorList>
            <person name="Chen Y."/>
            <person name="Shah S."/>
            <person name="Dougan E. K."/>
            <person name="Thang M."/>
            <person name="Chan C."/>
        </authorList>
    </citation>
    <scope>NUCLEOTIDE SEQUENCE [LARGE SCALE GENOMIC DNA]</scope>
</reference>
<dbReference type="PROSITE" id="PS51698">
    <property type="entry name" value="U_BOX"/>
    <property type="match status" value="1"/>
</dbReference>
<keyword evidence="2" id="KW-1133">Transmembrane helix</keyword>
<feature type="transmembrane region" description="Helical" evidence="2">
    <location>
        <begin position="280"/>
        <end position="299"/>
    </location>
</feature>
<keyword evidence="1" id="KW-0175">Coiled coil</keyword>
<evidence type="ECO:0000256" key="2">
    <source>
        <dbReference type="SAM" id="Phobius"/>
    </source>
</evidence>
<comment type="caution">
    <text evidence="4">The sequence shown here is derived from an EMBL/GenBank/DDBJ whole genome shotgun (WGS) entry which is preliminary data.</text>
</comment>
<proteinExistence type="predicted"/>